<protein>
    <submittedName>
        <fullName evidence="1">Uncharacterized protein</fullName>
    </submittedName>
</protein>
<dbReference type="Proteomes" id="UP000319160">
    <property type="component" value="Unassembled WGS sequence"/>
</dbReference>
<gene>
    <name evidence="1" type="ORF">FHL15_002461</name>
</gene>
<proteinExistence type="predicted"/>
<dbReference type="AlphaFoldDB" id="A0A553I8N3"/>
<reference evidence="2" key="1">
    <citation type="submission" date="2019-06" db="EMBL/GenBank/DDBJ databases">
        <title>Draft genome sequence of the griseofulvin-producing fungus Xylaria cubensis strain G536.</title>
        <authorList>
            <person name="Mead M.E."/>
            <person name="Raja H.A."/>
            <person name="Steenwyk J.L."/>
            <person name="Knowles S.L."/>
            <person name="Oberlies N.H."/>
            <person name="Rokas A."/>
        </authorList>
    </citation>
    <scope>NUCLEOTIDE SEQUENCE [LARGE SCALE GENOMIC DNA]</scope>
    <source>
        <strain evidence="2">G536</strain>
    </source>
</reference>
<dbReference type="EMBL" id="VFLP01000010">
    <property type="protein sequence ID" value="TRX96559.1"/>
    <property type="molecule type" value="Genomic_DNA"/>
</dbReference>
<sequence>MLISLDQAVIDVHSTQPKSYIVFTKTAALIRIRGPELGFLARKVGDGNPHVAAVLTHACHLLPGRLTYRLQVRRQVLFGRRPPKSVGVDHVRMGRPTWCHVIASEGGGEELERCHSMQASVEEQMKVGEVDKIADGWTLLCNAEAKCGCMREAFKLAIIVLWATHMRAWPKLAEIGSWKLSPRRAKLGAKVTHSVDFVTKVSAAKPRANRYASVGPAGRAVCSRLNILSLDRFDRLAVESLTQWHAIDFTMDKV</sequence>
<comment type="caution">
    <text evidence="1">The sequence shown here is derived from an EMBL/GenBank/DDBJ whole genome shotgun (WGS) entry which is preliminary data.</text>
</comment>
<organism evidence="1 2">
    <name type="scientific">Xylaria flabelliformis</name>
    <dbReference type="NCBI Taxonomy" id="2512241"/>
    <lineage>
        <taxon>Eukaryota</taxon>
        <taxon>Fungi</taxon>
        <taxon>Dikarya</taxon>
        <taxon>Ascomycota</taxon>
        <taxon>Pezizomycotina</taxon>
        <taxon>Sordariomycetes</taxon>
        <taxon>Xylariomycetidae</taxon>
        <taxon>Xylariales</taxon>
        <taxon>Xylariaceae</taxon>
        <taxon>Xylaria</taxon>
    </lineage>
</organism>
<dbReference type="OrthoDB" id="10629765at2759"/>
<evidence type="ECO:0000313" key="1">
    <source>
        <dbReference type="EMBL" id="TRX96559.1"/>
    </source>
</evidence>
<accession>A0A553I8N3</accession>
<keyword evidence="2" id="KW-1185">Reference proteome</keyword>
<name>A0A553I8N3_9PEZI</name>
<evidence type="ECO:0000313" key="2">
    <source>
        <dbReference type="Proteomes" id="UP000319160"/>
    </source>
</evidence>